<dbReference type="InterPro" id="IPR013780">
    <property type="entry name" value="Glyco_hydro_b"/>
</dbReference>
<accession>A0A1F6WQU3</accession>
<dbReference type="CDD" id="cd02440">
    <property type="entry name" value="AdoMet_MTases"/>
    <property type="match status" value="1"/>
</dbReference>
<dbReference type="Pfam" id="PF10672">
    <property type="entry name" value="Methyltrans_SAM"/>
    <property type="match status" value="1"/>
</dbReference>
<evidence type="ECO:0000313" key="6">
    <source>
        <dbReference type="Proteomes" id="UP000178184"/>
    </source>
</evidence>
<dbReference type="Proteomes" id="UP000178184">
    <property type="component" value="Unassembled WGS sequence"/>
</dbReference>
<dbReference type="Gene3D" id="2.60.40.1180">
    <property type="entry name" value="Golgi alpha-mannosidase II"/>
    <property type="match status" value="1"/>
</dbReference>
<protein>
    <recommendedName>
        <fullName evidence="4">S-adenosylmethionine-dependent methyltransferase domain-containing protein</fullName>
    </recommendedName>
</protein>
<feature type="domain" description="S-adenosylmethionine-dependent methyltransferase" evidence="4">
    <location>
        <begin position="53"/>
        <end position="226"/>
    </location>
</feature>
<evidence type="ECO:0000256" key="3">
    <source>
        <dbReference type="ARBA" id="ARBA00022691"/>
    </source>
</evidence>
<evidence type="ECO:0000256" key="2">
    <source>
        <dbReference type="ARBA" id="ARBA00022679"/>
    </source>
</evidence>
<dbReference type="STRING" id="1801764.A2903_01465"/>
<dbReference type="PANTHER" id="PTHR43042:SF2">
    <property type="entry name" value="SAM-DEPENDENT METHYLTRANSFERASE"/>
    <property type="match status" value="1"/>
</dbReference>
<name>A0A1F6WQU3_9BACT</name>
<evidence type="ECO:0000259" key="4">
    <source>
        <dbReference type="Pfam" id="PF10672"/>
    </source>
</evidence>
<evidence type="ECO:0000256" key="1">
    <source>
        <dbReference type="ARBA" id="ARBA00022603"/>
    </source>
</evidence>
<evidence type="ECO:0000313" key="5">
    <source>
        <dbReference type="EMBL" id="OGI84184.1"/>
    </source>
</evidence>
<keyword evidence="1" id="KW-0489">Methyltransferase</keyword>
<comment type="caution">
    <text evidence="5">The sequence shown here is derived from an EMBL/GenBank/DDBJ whole genome shotgun (WGS) entry which is preliminary data.</text>
</comment>
<sequence length="289" mass="32692">MFITPHDKNYSLLDSGNGMKLERFGDVVLIRPEPEAIWMPLDIKLWGNADYTYDRDGKDKWIKKKNAPENWITNYGGINLIIKPTSFKHTGLFPEQLSNWEYFKEKTKGQKNLKVLNLFGYTGAFSVYALSLGHNVTHVDSSQGVNDWLNENCKLNKLDTKNLDGNGSLKIITDDVNVFVKRLIKRGEKFDWIILDPPAFGHGTGKELWKIERDLPDLIDNIGLLLTESPGGIILSGYSAGYSPESYKNILLPFQKLFGGSIKANTMCIKEENSNRLLTLGIVSRFSTK</sequence>
<dbReference type="GO" id="GO:0032259">
    <property type="term" value="P:methylation"/>
    <property type="evidence" value="ECO:0007669"/>
    <property type="project" value="UniProtKB-KW"/>
</dbReference>
<dbReference type="AlphaFoldDB" id="A0A1F6WQU3"/>
<dbReference type="GO" id="GO:0008168">
    <property type="term" value="F:methyltransferase activity"/>
    <property type="evidence" value="ECO:0007669"/>
    <property type="project" value="UniProtKB-KW"/>
</dbReference>
<dbReference type="SUPFAM" id="SSF53335">
    <property type="entry name" value="S-adenosyl-L-methionine-dependent methyltransferases"/>
    <property type="match status" value="1"/>
</dbReference>
<reference evidence="5 6" key="1">
    <citation type="journal article" date="2016" name="Nat. Commun.">
        <title>Thousands of microbial genomes shed light on interconnected biogeochemical processes in an aquifer system.</title>
        <authorList>
            <person name="Anantharaman K."/>
            <person name="Brown C.T."/>
            <person name="Hug L.A."/>
            <person name="Sharon I."/>
            <person name="Castelle C.J."/>
            <person name="Probst A.J."/>
            <person name="Thomas B.C."/>
            <person name="Singh A."/>
            <person name="Wilkins M.J."/>
            <person name="Karaoz U."/>
            <person name="Brodie E.L."/>
            <person name="Williams K.H."/>
            <person name="Hubbard S.S."/>
            <person name="Banfield J.F."/>
        </authorList>
    </citation>
    <scope>NUCLEOTIDE SEQUENCE [LARGE SCALE GENOMIC DNA]</scope>
</reference>
<dbReference type="InterPro" id="IPR019614">
    <property type="entry name" value="SAM-dep_methyl-trfase"/>
</dbReference>
<dbReference type="PANTHER" id="PTHR43042">
    <property type="entry name" value="SAM-DEPENDENT METHYLTRANSFERASE"/>
    <property type="match status" value="1"/>
</dbReference>
<dbReference type="Gene3D" id="3.40.50.150">
    <property type="entry name" value="Vaccinia Virus protein VP39"/>
    <property type="match status" value="1"/>
</dbReference>
<keyword evidence="3" id="KW-0949">S-adenosyl-L-methionine</keyword>
<dbReference type="InterPro" id="IPR029063">
    <property type="entry name" value="SAM-dependent_MTases_sf"/>
</dbReference>
<gene>
    <name evidence="5" type="ORF">A2903_01465</name>
</gene>
<organism evidence="5 6">
    <name type="scientific">Candidatus Nomurabacteria bacterium RIFCSPLOWO2_01_FULL_33_17</name>
    <dbReference type="NCBI Taxonomy" id="1801764"/>
    <lineage>
        <taxon>Bacteria</taxon>
        <taxon>Candidatus Nomuraibacteriota</taxon>
    </lineage>
</organism>
<proteinExistence type="predicted"/>
<keyword evidence="2" id="KW-0808">Transferase</keyword>
<dbReference type="EMBL" id="MFUO01000007">
    <property type="protein sequence ID" value="OGI84184.1"/>
    <property type="molecule type" value="Genomic_DNA"/>
</dbReference>